<name>A0A1H2YPM2_9GAMM</name>
<gene>
    <name evidence="1" type="ORF">SAMN04487960_10612</name>
</gene>
<protein>
    <submittedName>
        <fullName evidence="1">Uncharacterized protein</fullName>
    </submittedName>
</protein>
<dbReference type="STRING" id="488533.SAMN04487960_10612"/>
<evidence type="ECO:0000313" key="1">
    <source>
        <dbReference type="EMBL" id="SDX06778.1"/>
    </source>
</evidence>
<proteinExistence type="predicted"/>
<organism evidence="1 2">
    <name type="scientific">Marinobacter mobilis</name>
    <dbReference type="NCBI Taxonomy" id="488533"/>
    <lineage>
        <taxon>Bacteria</taxon>
        <taxon>Pseudomonadati</taxon>
        <taxon>Pseudomonadota</taxon>
        <taxon>Gammaproteobacteria</taxon>
        <taxon>Pseudomonadales</taxon>
        <taxon>Marinobacteraceae</taxon>
        <taxon>Marinobacter</taxon>
    </lineage>
</organism>
<sequence length="125" mass="14419">MQDLEIYVRDLEPGQLNRWLCQHLDSLQLDDTVTDGDAFKGEGYVRNSMVRVSVYPKANGKRYACVVLEGAELPWNDDLDCARSAWRALDNEVRCSPGGWKEGDSVEEDKWWRIDPRGEMLVVWN</sequence>
<reference evidence="1 2" key="1">
    <citation type="submission" date="2016-10" db="EMBL/GenBank/DDBJ databases">
        <authorList>
            <person name="de Groot N.N."/>
        </authorList>
    </citation>
    <scope>NUCLEOTIDE SEQUENCE [LARGE SCALE GENOMIC DNA]</scope>
    <source>
        <strain evidence="1 2">CGMCC 1.7059</strain>
    </source>
</reference>
<accession>A0A1H2YPM2</accession>
<evidence type="ECO:0000313" key="2">
    <source>
        <dbReference type="Proteomes" id="UP000199675"/>
    </source>
</evidence>
<dbReference type="Proteomes" id="UP000199675">
    <property type="component" value="Unassembled WGS sequence"/>
</dbReference>
<dbReference type="OrthoDB" id="1495305at2"/>
<dbReference type="RefSeq" id="WP_091813309.1">
    <property type="nucleotide sequence ID" value="NZ_FNNE01000006.1"/>
</dbReference>
<dbReference type="AlphaFoldDB" id="A0A1H2YPM2"/>
<dbReference type="EMBL" id="FNNE01000006">
    <property type="protein sequence ID" value="SDX06778.1"/>
    <property type="molecule type" value="Genomic_DNA"/>
</dbReference>
<keyword evidence="2" id="KW-1185">Reference proteome</keyword>